<sequence length="56" mass="6599">MSLYMCVCDHPNFGLHFRPKDVFTICTQNYLQHISTCHYKILVPDFVLQLITNMHA</sequence>
<organism evidence="1 2">
    <name type="scientific">Plasmodium falciparum (isolate NF54)</name>
    <dbReference type="NCBI Taxonomy" id="5843"/>
    <lineage>
        <taxon>Eukaryota</taxon>
        <taxon>Sar</taxon>
        <taxon>Alveolata</taxon>
        <taxon>Apicomplexa</taxon>
        <taxon>Aconoidasida</taxon>
        <taxon>Haemosporida</taxon>
        <taxon>Plasmodiidae</taxon>
        <taxon>Plasmodium</taxon>
        <taxon>Plasmodium (Laverania)</taxon>
    </lineage>
</organism>
<evidence type="ECO:0000313" key="2">
    <source>
        <dbReference type="Proteomes" id="UP000030673"/>
    </source>
</evidence>
<dbReference type="Proteomes" id="UP000030673">
    <property type="component" value="Unassembled WGS sequence"/>
</dbReference>
<gene>
    <name evidence="1" type="ORF">PFNF54_02423</name>
</gene>
<dbReference type="EMBL" id="KE123800">
    <property type="protein sequence ID" value="EWC88784.1"/>
    <property type="molecule type" value="Genomic_DNA"/>
</dbReference>
<dbReference type="AlphaFoldDB" id="W7K5T8"/>
<protein>
    <submittedName>
        <fullName evidence="1">Uncharacterized protein</fullName>
    </submittedName>
</protein>
<evidence type="ECO:0000313" key="1">
    <source>
        <dbReference type="EMBL" id="EWC88784.1"/>
    </source>
</evidence>
<reference evidence="1 2" key="1">
    <citation type="submission" date="2013-02" db="EMBL/GenBank/DDBJ databases">
        <title>The Genome Sequence of Plasmodium falciparum NF54.</title>
        <authorList>
            <consortium name="The Broad Institute Genome Sequencing Platform"/>
            <consortium name="The Broad Institute Genome Sequencing Center for Infectious Disease"/>
            <person name="Neafsey D."/>
            <person name="Cheeseman I."/>
            <person name="Volkman S."/>
            <person name="Adams J."/>
            <person name="Walker B."/>
            <person name="Young S.K."/>
            <person name="Zeng Q."/>
            <person name="Gargeya S."/>
            <person name="Fitzgerald M."/>
            <person name="Haas B."/>
            <person name="Abouelleil A."/>
            <person name="Alvarado L."/>
            <person name="Arachchi H.M."/>
            <person name="Berlin A.M."/>
            <person name="Chapman S.B."/>
            <person name="Dewar J."/>
            <person name="Goldberg J."/>
            <person name="Griggs A."/>
            <person name="Gujja S."/>
            <person name="Hansen M."/>
            <person name="Howarth C."/>
            <person name="Imamovic A."/>
            <person name="Larimer J."/>
            <person name="McCowan C."/>
            <person name="Murphy C."/>
            <person name="Neiman D."/>
            <person name="Pearson M."/>
            <person name="Priest M."/>
            <person name="Roberts A."/>
            <person name="Saif S."/>
            <person name="Shea T."/>
            <person name="Sisk P."/>
            <person name="Sykes S."/>
            <person name="Wortman J."/>
            <person name="Nusbaum C."/>
            <person name="Birren B."/>
        </authorList>
    </citation>
    <scope>NUCLEOTIDE SEQUENCE [LARGE SCALE GENOMIC DNA]</scope>
    <source>
        <strain evidence="1 2">NF54</strain>
    </source>
</reference>
<keyword evidence="2" id="KW-1185">Reference proteome</keyword>
<proteinExistence type="predicted"/>
<name>W7K5T8_PLAFO</name>
<accession>W7K5T8</accession>